<accession>A0A5M8RJE2</accession>
<name>A0A5M8RJE2_9BACI</name>
<proteinExistence type="predicted"/>
<reference evidence="2 3" key="1">
    <citation type="submission" date="2018-08" db="EMBL/GenBank/DDBJ databases">
        <title>Bacillus phenotypic plasticity.</title>
        <authorList>
            <person name="Hurtado E."/>
        </authorList>
    </citation>
    <scope>NUCLEOTIDE SEQUENCE [LARGE SCALE GENOMIC DNA]</scope>
    <source>
        <strain evidence="2 3">427</strain>
    </source>
</reference>
<sequence length="79" mass="9322">MLVVLYSDDNCFYCQKQKEWFDAQNVEFDERDISKEKNLKEVQQLGAIGVPFTVIYKEYETIKISGLNYKKLKKHLGLV</sequence>
<comment type="caution">
    <text evidence="2">The sequence shown here is derived from an EMBL/GenBank/DDBJ whole genome shotgun (WGS) entry which is preliminary data.</text>
</comment>
<feature type="domain" description="Glutaredoxin" evidence="1">
    <location>
        <begin position="3"/>
        <end position="51"/>
    </location>
</feature>
<dbReference type="Pfam" id="PF00462">
    <property type="entry name" value="Glutaredoxin"/>
    <property type="match status" value="1"/>
</dbReference>
<dbReference type="Proteomes" id="UP000324326">
    <property type="component" value="Unassembled WGS sequence"/>
</dbReference>
<gene>
    <name evidence="2" type="ORF">DX927_23245</name>
</gene>
<dbReference type="CDD" id="cd02976">
    <property type="entry name" value="NrdH"/>
    <property type="match status" value="1"/>
</dbReference>
<evidence type="ECO:0000313" key="2">
    <source>
        <dbReference type="EMBL" id="KAA6446964.1"/>
    </source>
</evidence>
<evidence type="ECO:0000313" key="3">
    <source>
        <dbReference type="Proteomes" id="UP000324326"/>
    </source>
</evidence>
<organism evidence="2 3">
    <name type="scientific">Bacillus swezeyi</name>
    <dbReference type="NCBI Taxonomy" id="1925020"/>
    <lineage>
        <taxon>Bacteria</taxon>
        <taxon>Bacillati</taxon>
        <taxon>Bacillota</taxon>
        <taxon>Bacilli</taxon>
        <taxon>Bacillales</taxon>
        <taxon>Bacillaceae</taxon>
        <taxon>Bacillus</taxon>
    </lineage>
</organism>
<dbReference type="EMBL" id="QSND01000007">
    <property type="protein sequence ID" value="KAA6446964.1"/>
    <property type="molecule type" value="Genomic_DNA"/>
</dbReference>
<evidence type="ECO:0000259" key="1">
    <source>
        <dbReference type="Pfam" id="PF00462"/>
    </source>
</evidence>
<dbReference type="Gene3D" id="3.40.30.10">
    <property type="entry name" value="Glutaredoxin"/>
    <property type="match status" value="1"/>
</dbReference>
<dbReference type="RefSeq" id="WP_150150024.1">
    <property type="nucleotide sequence ID" value="NZ_QSND01000007.1"/>
</dbReference>
<dbReference type="InterPro" id="IPR036249">
    <property type="entry name" value="Thioredoxin-like_sf"/>
</dbReference>
<dbReference type="AlphaFoldDB" id="A0A5M8RJE2"/>
<dbReference type="SUPFAM" id="SSF52833">
    <property type="entry name" value="Thioredoxin-like"/>
    <property type="match status" value="1"/>
</dbReference>
<protein>
    <submittedName>
        <fullName evidence="2">Glutaredoxin family protein</fullName>
    </submittedName>
</protein>
<dbReference type="InterPro" id="IPR002109">
    <property type="entry name" value="Glutaredoxin"/>
</dbReference>